<dbReference type="Proteomes" id="UP001632038">
    <property type="component" value="Unassembled WGS sequence"/>
</dbReference>
<evidence type="ECO:0000313" key="2">
    <source>
        <dbReference type="Proteomes" id="UP001632038"/>
    </source>
</evidence>
<accession>A0ABD3BWB8</accession>
<organism evidence="1 2">
    <name type="scientific">Castilleja foliolosa</name>
    <dbReference type="NCBI Taxonomy" id="1961234"/>
    <lineage>
        <taxon>Eukaryota</taxon>
        <taxon>Viridiplantae</taxon>
        <taxon>Streptophyta</taxon>
        <taxon>Embryophyta</taxon>
        <taxon>Tracheophyta</taxon>
        <taxon>Spermatophyta</taxon>
        <taxon>Magnoliopsida</taxon>
        <taxon>eudicotyledons</taxon>
        <taxon>Gunneridae</taxon>
        <taxon>Pentapetalae</taxon>
        <taxon>asterids</taxon>
        <taxon>lamiids</taxon>
        <taxon>Lamiales</taxon>
        <taxon>Orobanchaceae</taxon>
        <taxon>Pedicularideae</taxon>
        <taxon>Castillejinae</taxon>
        <taxon>Castilleja</taxon>
    </lineage>
</organism>
<proteinExistence type="predicted"/>
<keyword evidence="2" id="KW-1185">Reference proteome</keyword>
<dbReference type="AlphaFoldDB" id="A0ABD3BWB8"/>
<reference evidence="2" key="1">
    <citation type="journal article" date="2024" name="IScience">
        <title>Strigolactones Initiate the Formation of Haustorium-like Structures in Castilleja.</title>
        <authorList>
            <person name="Buerger M."/>
            <person name="Peterson D."/>
            <person name="Chory J."/>
        </authorList>
    </citation>
    <scope>NUCLEOTIDE SEQUENCE [LARGE SCALE GENOMIC DNA]</scope>
</reference>
<sequence>MAHEIMRPLFRRYREQFIYSHAESEMRRYEEEFTHSQGIPSPIPINTHTFTFCDEGITSPIDTYFDGDPVIDYFKQPDPIIHLFFWRSEIELMANIILKEGQSDLFTTAEVCMGHFLNLLEKHDPLPSSCVKSLLHEVWIDPLFCRSLCAALDSDFTLISMFMAYSTQESVTDRTKRMEADIYFPNTLEKLKDSTSESTFLRLFLSILISYWTDDRMLRMLDLLKGKIIFTNRIDIRNHSRERIAKEKMVKLKLAAGMEEMEPLKQLLDEVWFMRRCWYRTSSFEDKTYGE</sequence>
<evidence type="ECO:0000313" key="1">
    <source>
        <dbReference type="EMBL" id="KAL3621483.1"/>
    </source>
</evidence>
<protein>
    <submittedName>
        <fullName evidence="1">Uncharacterized protein</fullName>
    </submittedName>
</protein>
<dbReference type="EMBL" id="JAVIJP010000066">
    <property type="protein sequence ID" value="KAL3621483.1"/>
    <property type="molecule type" value="Genomic_DNA"/>
</dbReference>
<name>A0ABD3BWB8_9LAMI</name>
<comment type="caution">
    <text evidence="1">The sequence shown here is derived from an EMBL/GenBank/DDBJ whole genome shotgun (WGS) entry which is preliminary data.</text>
</comment>
<gene>
    <name evidence="1" type="ORF">CASFOL_036395</name>
</gene>